<keyword evidence="7" id="KW-1185">Reference proteome</keyword>
<dbReference type="InterPro" id="IPR057082">
    <property type="entry name" value="PH_C"/>
</dbReference>
<evidence type="ECO:0000256" key="1">
    <source>
        <dbReference type="SAM" id="MobiDB-lite"/>
    </source>
</evidence>
<feature type="region of interest" description="Disordered" evidence="1">
    <location>
        <begin position="171"/>
        <end position="228"/>
    </location>
</feature>
<accession>A0A2W1DYZ6</accession>
<name>A0A2W1DYZ6_9PLEO</name>
<reference evidence="5" key="3">
    <citation type="journal article" date="2022" name="bioRxiv">
        <title>A global pangenome for the wheat fungal pathogen Pyrenophora tritici-repentis and prediction of effector protein structural homology.</title>
        <authorList>
            <person name="Moolhuijzen P."/>
            <person name="See P.T."/>
            <person name="Shi G."/>
            <person name="Powell H.R."/>
            <person name="Cockram J."/>
            <person name="Jorgensen L.N."/>
            <person name="Benslimane H."/>
            <person name="Strelkov S.E."/>
            <person name="Turner J."/>
            <person name="Liu Z."/>
            <person name="Moffat C.S."/>
        </authorList>
    </citation>
    <scope>NUCLEOTIDE SEQUENCE</scope>
    <source>
        <strain evidence="5">86-124</strain>
    </source>
</reference>
<reference evidence="5" key="2">
    <citation type="submission" date="2021-05" db="EMBL/GenBank/DDBJ databases">
        <authorList>
            <person name="Moolhuijzen P.M."/>
            <person name="Moffat C.S."/>
        </authorList>
    </citation>
    <scope>NUCLEOTIDE SEQUENCE</scope>
    <source>
        <strain evidence="5">86-124</strain>
    </source>
</reference>
<comment type="caution">
    <text evidence="4">The sequence shown here is derived from an EMBL/GenBank/DDBJ whole genome shotgun (WGS) entry which is preliminary data.</text>
</comment>
<proteinExistence type="predicted"/>
<sequence length="555" mass="63185">MDWRLLEYADEAEETAKRLLAFEGEIPQYRKNIRAHIAELYAISHALHELHDDLDLSRYGRNAGYILKDLEVCLSSLDITLADVQDIFGKSKRNRHSAPGAFPGTPPYAIIWEDALADFETQGMTLPRRFEAVREYLQFMHDALKGHEDEGQLAKFKVMLSKLLKKQKPIDSYFTKPAGQGSGKGSARTPKPSSPKVPRPKIRSHPTYPSTQYVYQAPLPPPVPQRAHTPQRAHIAPTWGGIGIGDIPYIPPPVPEIPLSPTSSAASSHAYSTQSTDSEPVAHWAMKIFDGRHTTTSFETFAEPTECVGPEEPNVIQMLEADGFQRVVELPFEAASVFVRIYWRPHDERARMIFLTKDTSGKRMRHQMLLTSLVLRRSDSCLKLCTKNHRDGGLDLWARLRFTLYERMVLFYCTTVAMKRQDQKGVAEGLDDMSNPGDGEEIVFSGETVDHKYKHAFRVYRDHDSGCVRFEATARRGPMKSIPIWTAFVTQYIGRRDWMKRTSPDTIEFQKLHPYVFCDSYKVPKSSKGGKYQLTFTLAEDAKYFKDVFHHIDVS</sequence>
<reference evidence="4" key="1">
    <citation type="journal article" date="2018" name="BMC Genomics">
        <title>Comparative genomics of the wheat fungal pathogen Pyrenophora tritici-repentis reveals chromosomal variations and genome plasticity.</title>
        <authorList>
            <person name="Moolhuijzen P."/>
            <person name="See P.T."/>
            <person name="Hane J.K."/>
            <person name="Shi G."/>
            <person name="Liu Z."/>
            <person name="Oliver R.P."/>
            <person name="Moffat C.S."/>
        </authorList>
    </citation>
    <scope>NUCLEOTIDE SEQUENCE [LARGE SCALE GENOMIC DNA]</scope>
    <source>
        <strain evidence="4">M4</strain>
    </source>
</reference>
<evidence type="ECO:0000313" key="6">
    <source>
        <dbReference type="Proteomes" id="UP000245464"/>
    </source>
</evidence>
<evidence type="ECO:0000259" key="3">
    <source>
        <dbReference type="Pfam" id="PF23076"/>
    </source>
</evidence>
<protein>
    <submittedName>
        <fullName evidence="4">Uncharacterized protein</fullName>
    </submittedName>
</protein>
<dbReference type="OMA" id="IPYVGES"/>
<reference evidence="7" key="4">
    <citation type="journal article" date="2022" name="Microb. Genom.">
        <title>A global pangenome for the wheat fungal pathogen Pyrenophora tritici-repentis and prediction of effector protein structural homology.</title>
        <authorList>
            <person name="Moolhuijzen P.M."/>
            <person name="See P.T."/>
            <person name="Shi G."/>
            <person name="Powell H.R."/>
            <person name="Cockram J."/>
            <person name="Jorgensen L.N."/>
            <person name="Benslimane H."/>
            <person name="Strelkov S.E."/>
            <person name="Turner J."/>
            <person name="Liu Z."/>
            <person name="Moffat C.S."/>
        </authorList>
    </citation>
    <scope>NUCLEOTIDE SEQUENCE [LARGE SCALE GENOMIC DNA]</scope>
</reference>
<dbReference type="Proteomes" id="UP000249757">
    <property type="component" value="Unassembled WGS sequence"/>
</dbReference>
<dbReference type="Proteomes" id="UP000245464">
    <property type="component" value="Chromosome 9"/>
</dbReference>
<evidence type="ECO:0000259" key="2">
    <source>
        <dbReference type="Pfam" id="PF23074"/>
    </source>
</evidence>
<feature type="domain" description="PH" evidence="3">
    <location>
        <begin position="443"/>
        <end position="552"/>
    </location>
</feature>
<dbReference type="EMBL" id="NRDI02000002">
    <property type="protein sequence ID" value="KAI1519380.1"/>
    <property type="molecule type" value="Genomic_DNA"/>
</dbReference>
<dbReference type="Pfam" id="PF23076">
    <property type="entry name" value="PH_FT_C"/>
    <property type="match status" value="1"/>
</dbReference>
<organism evidence="4 6">
    <name type="scientific">Pyrenophora tritici-repentis</name>
    <dbReference type="NCBI Taxonomy" id="45151"/>
    <lineage>
        <taxon>Eukaryota</taxon>
        <taxon>Fungi</taxon>
        <taxon>Dikarya</taxon>
        <taxon>Ascomycota</taxon>
        <taxon>Pezizomycotina</taxon>
        <taxon>Dothideomycetes</taxon>
        <taxon>Pleosporomycetidae</taxon>
        <taxon>Pleosporales</taxon>
        <taxon>Pleosporineae</taxon>
        <taxon>Pleosporaceae</taxon>
        <taxon>Pyrenophora</taxon>
    </lineage>
</organism>
<evidence type="ECO:0000313" key="5">
    <source>
        <dbReference type="EMBL" id="KAI1519380.1"/>
    </source>
</evidence>
<feature type="domain" description="PH" evidence="2">
    <location>
        <begin position="313"/>
        <end position="428"/>
    </location>
</feature>
<gene>
    <name evidence="5" type="ORF">Ptr86124_002508</name>
    <name evidence="4" type="ORF">PtrM4_147450</name>
</gene>
<dbReference type="InterPro" id="IPR057081">
    <property type="entry name" value="PH_N"/>
</dbReference>
<dbReference type="Pfam" id="PF23074">
    <property type="entry name" value="PH_FT_N"/>
    <property type="match status" value="1"/>
</dbReference>
<dbReference type="EMBL" id="NQIK02000009">
    <property type="protein sequence ID" value="KAF7566425.1"/>
    <property type="molecule type" value="Genomic_DNA"/>
</dbReference>
<evidence type="ECO:0000313" key="7">
    <source>
        <dbReference type="Proteomes" id="UP000249757"/>
    </source>
</evidence>
<evidence type="ECO:0000313" key="4">
    <source>
        <dbReference type="EMBL" id="KAF7566425.1"/>
    </source>
</evidence>
<dbReference type="AlphaFoldDB" id="A0A2W1DYZ6"/>
<dbReference type="OrthoDB" id="5345571at2759"/>